<name>A0A0K9GXC4_9BACI</name>
<proteinExistence type="predicted"/>
<comment type="caution">
    <text evidence="1">The sequence shown here is derived from an EMBL/GenBank/DDBJ whole genome shotgun (WGS) entry which is preliminary data.</text>
</comment>
<reference evidence="2" key="1">
    <citation type="submission" date="2015-07" db="EMBL/GenBank/DDBJ databases">
        <title>Genome sequencing project for genomic taxonomy and phylogenomics of Bacillus-like bacteria.</title>
        <authorList>
            <person name="Liu B."/>
            <person name="Wang J."/>
            <person name="Zhu Y."/>
            <person name="Liu G."/>
            <person name="Chen Q."/>
            <person name="Chen Z."/>
            <person name="Lan J."/>
            <person name="Che J."/>
            <person name="Ge C."/>
            <person name="Shi H."/>
            <person name="Pan Z."/>
            <person name="Liu X."/>
        </authorList>
    </citation>
    <scope>NUCLEOTIDE SEQUENCE [LARGE SCALE GENOMIC DNA]</scope>
    <source>
        <strain evidence="2">FJAT-27997</strain>
    </source>
</reference>
<dbReference type="RefSeq" id="WP_049682641.1">
    <property type="nucleotide sequence ID" value="NZ_LFZW01000001.1"/>
</dbReference>
<evidence type="ECO:0000313" key="2">
    <source>
        <dbReference type="Proteomes" id="UP000037146"/>
    </source>
</evidence>
<dbReference type="PATRIC" id="fig|1679170.3.peg.4200"/>
<keyword evidence="2" id="KW-1185">Reference proteome</keyword>
<protein>
    <submittedName>
        <fullName evidence="1">Uncharacterized protein</fullName>
    </submittedName>
</protein>
<dbReference type="EMBL" id="LFZW01000001">
    <property type="protein sequence ID" value="KMY51293.1"/>
    <property type="molecule type" value="Genomic_DNA"/>
</dbReference>
<gene>
    <name evidence="1" type="ORF">AC625_18515</name>
</gene>
<organism evidence="1 2">
    <name type="scientific">Peribacillus loiseleuriae</name>
    <dbReference type="NCBI Taxonomy" id="1679170"/>
    <lineage>
        <taxon>Bacteria</taxon>
        <taxon>Bacillati</taxon>
        <taxon>Bacillota</taxon>
        <taxon>Bacilli</taxon>
        <taxon>Bacillales</taxon>
        <taxon>Bacillaceae</taxon>
        <taxon>Peribacillus</taxon>
    </lineage>
</organism>
<dbReference type="Proteomes" id="UP000037146">
    <property type="component" value="Unassembled WGS sequence"/>
</dbReference>
<dbReference type="AlphaFoldDB" id="A0A0K9GXC4"/>
<sequence length="82" mass="10068">MELYNPKKNKYYMEARDYCPDPEKNKCHNKKKDKKDKSELKCECHNKKKDKKNKSESKCEYDNKKKDKLELKCKVKYHFELS</sequence>
<evidence type="ECO:0000313" key="1">
    <source>
        <dbReference type="EMBL" id="KMY51293.1"/>
    </source>
</evidence>
<accession>A0A0K9GXC4</accession>